<gene>
    <name evidence="2" type="primary">rps2</name>
</gene>
<dbReference type="GO" id="GO:0003735">
    <property type="term" value="F:structural constituent of ribosome"/>
    <property type="evidence" value="ECO:0007669"/>
    <property type="project" value="InterPro"/>
</dbReference>
<dbReference type="PRINTS" id="PR00395">
    <property type="entry name" value="RIBOSOMALS2"/>
</dbReference>
<proteinExistence type="inferred from homology"/>
<accession>A0A5C1H827</accession>
<dbReference type="Gene3D" id="1.10.287.610">
    <property type="entry name" value="Helix hairpin bin"/>
    <property type="match status" value="1"/>
</dbReference>
<dbReference type="GO" id="GO:0005763">
    <property type="term" value="C:mitochondrial small ribosomal subunit"/>
    <property type="evidence" value="ECO:0007669"/>
    <property type="project" value="TreeGrafter"/>
</dbReference>
<keyword evidence="2" id="KW-0689">Ribosomal protein</keyword>
<evidence type="ECO:0000256" key="1">
    <source>
        <dbReference type="ARBA" id="ARBA00006242"/>
    </source>
</evidence>
<name>A0A5C1H827_9APIC</name>
<dbReference type="AlphaFoldDB" id="A0A5C1H827"/>
<dbReference type="InterPro" id="IPR001865">
    <property type="entry name" value="Ribosomal_uS2"/>
</dbReference>
<dbReference type="EMBL" id="MK573199">
    <property type="protein sequence ID" value="QEM01556.1"/>
    <property type="molecule type" value="Genomic_DNA"/>
</dbReference>
<dbReference type="PANTHER" id="PTHR12534">
    <property type="entry name" value="30S RIBOSOMAL PROTEIN S2 PROKARYOTIC AND ORGANELLAR"/>
    <property type="match status" value="1"/>
</dbReference>
<reference evidence="2" key="1">
    <citation type="journal article" date="2019" name="Genome Biol. Evol.">
        <title>Nephromyces represents a diverse and novel lineage of the Apicomplexa that has retained apicoplasts.</title>
        <authorList>
            <person name="Munoz-Gomez S.A."/>
            <person name="Durnin K."/>
            <person name="Eme L."/>
            <person name="Paight C."/>
            <person name="Lane C.E."/>
            <person name="Saffo M.B."/>
            <person name="Slamovits C.H."/>
        </authorList>
    </citation>
    <scope>NUCLEOTIDE SEQUENCE</scope>
    <source>
        <strain evidence="2">439</strain>
    </source>
</reference>
<organism evidence="2">
    <name type="scientific">Nephromyces sp. ex Molgula occidentalis</name>
    <dbReference type="NCBI Taxonomy" id="2544991"/>
    <lineage>
        <taxon>Eukaryota</taxon>
        <taxon>Sar</taxon>
        <taxon>Alveolata</taxon>
        <taxon>Apicomplexa</taxon>
        <taxon>Aconoidasida</taxon>
        <taxon>Nephromycida</taxon>
        <taxon>Nephromyces</taxon>
    </lineage>
</organism>
<dbReference type="InterPro" id="IPR023591">
    <property type="entry name" value="Ribosomal_uS2_flav_dom_sf"/>
</dbReference>
<dbReference type="Pfam" id="PF00318">
    <property type="entry name" value="Ribosomal_S2"/>
    <property type="match status" value="1"/>
</dbReference>
<dbReference type="CDD" id="cd01425">
    <property type="entry name" value="RPS2"/>
    <property type="match status" value="1"/>
</dbReference>
<dbReference type="HAMAP" id="MF_00291_B">
    <property type="entry name" value="Ribosomal_uS2_B"/>
    <property type="match status" value="1"/>
</dbReference>
<protein>
    <submittedName>
        <fullName evidence="2">30S ribosomal protein S2</fullName>
    </submittedName>
</protein>
<dbReference type="GO" id="GO:0006412">
    <property type="term" value="P:translation"/>
    <property type="evidence" value="ECO:0007669"/>
    <property type="project" value="InterPro"/>
</dbReference>
<evidence type="ECO:0000313" key="2">
    <source>
        <dbReference type="EMBL" id="QEM01556.1"/>
    </source>
</evidence>
<dbReference type="PANTHER" id="PTHR12534:SF0">
    <property type="entry name" value="SMALL RIBOSOMAL SUBUNIT PROTEIN US2M"/>
    <property type="match status" value="1"/>
</dbReference>
<comment type="similarity">
    <text evidence="1">Belongs to the universal ribosomal protein uS2 family.</text>
</comment>
<keyword evidence="2" id="KW-0687">Ribonucleoprotein</keyword>
<dbReference type="NCBIfam" id="TIGR01011">
    <property type="entry name" value="rpsB_bact"/>
    <property type="match status" value="1"/>
</dbReference>
<dbReference type="Gene3D" id="3.40.50.10490">
    <property type="entry name" value="Glucose-6-phosphate isomerase like protein, domain 1"/>
    <property type="match status" value="1"/>
</dbReference>
<dbReference type="InterPro" id="IPR005706">
    <property type="entry name" value="Ribosomal_uS2_bac/mit/plastid"/>
</dbReference>
<dbReference type="SUPFAM" id="SSF52313">
    <property type="entry name" value="Ribosomal protein S2"/>
    <property type="match status" value="1"/>
</dbReference>
<sequence>MNLITLKELINSGVQIGNISYKSDLKKNKFIYKIINNVCIIDLIQTSKYLLKAYIFLYKTSFYNKNLIFIDSNKINKTLIKKTAKLTKQYYITEPFVPGMFSNWKIFYNNILLLNWVDNVIQILQNKSIFNNLNYKNKKEIQNIFNKLNYKFKNFKGIIQIPDIIIFLDINKNKQAFKEAKYLNKIIISIIDTDSNSDLINLPIPGNNKNYFSIKIILEILTTAIIHGNLKNQLLISNLN</sequence>